<feature type="transmembrane region" description="Helical" evidence="1">
    <location>
        <begin position="20"/>
        <end position="41"/>
    </location>
</feature>
<accession>A0A2A2EG16</accession>
<dbReference type="AlphaFoldDB" id="A0A2A2EG16"/>
<keyword evidence="3" id="KW-1185">Reference proteome</keyword>
<evidence type="ECO:0000256" key="1">
    <source>
        <dbReference type="SAM" id="Phobius"/>
    </source>
</evidence>
<feature type="transmembrane region" description="Helical" evidence="1">
    <location>
        <begin position="96"/>
        <end position="116"/>
    </location>
</feature>
<organism evidence="2 3">
    <name type="scientific">Bifidobacterium italicum</name>
    <dbReference type="NCBI Taxonomy" id="1960968"/>
    <lineage>
        <taxon>Bacteria</taxon>
        <taxon>Bacillati</taxon>
        <taxon>Actinomycetota</taxon>
        <taxon>Actinomycetes</taxon>
        <taxon>Bifidobacteriales</taxon>
        <taxon>Bifidobacteriaceae</taxon>
        <taxon>Bifidobacterium</taxon>
    </lineage>
</organism>
<sequence>MHDLVRNLRRGLSKFVRPSLRTTIVYLLVYAIVCLTWWMCLKHGVLASVFPMITDPRESIELIIRTSLWILVPLLFVPMLVALYAEPWTHDDCFGAALFGFVAGLACVFWSMLDLWSSIRMLEDFDQTAGAIIVCTVLLMLRLAWKTDDLRDTVREEEAQVAKTLSADDRLRLAHAALFNNGWEQLGNRDRLRGLRALSRAESTHFGMKGRVFVVEEPLVFHGVMWEYIDGGYLITVDAIRDDDDRTDLALVVVTLTAFSYLHASGNGLEPPIEDDDAPQQVGELDILRRGWHSAHDVIAMLEREEDVDGELGIAPLCDVALRRALQYATHELTQISAYGRP</sequence>
<keyword evidence="1" id="KW-0472">Membrane</keyword>
<comment type="caution">
    <text evidence="2">The sequence shown here is derived from an EMBL/GenBank/DDBJ whole genome shotgun (WGS) entry which is preliminary data.</text>
</comment>
<feature type="transmembrane region" description="Helical" evidence="1">
    <location>
        <begin position="62"/>
        <end position="84"/>
    </location>
</feature>
<protein>
    <submittedName>
        <fullName evidence="2">Uncharacterized protein</fullName>
    </submittedName>
</protein>
<reference evidence="2 3" key="1">
    <citation type="journal article" date="2017" name="ISME J.">
        <title>Unveiling bifidobacterial biogeography across the mammalian branch of the tree of life.</title>
        <authorList>
            <person name="Milani C."/>
            <person name="Mangifesta M."/>
            <person name="Mancabelli L."/>
            <person name="Lugli G.A."/>
            <person name="James K."/>
            <person name="Duranti S."/>
            <person name="Turroni F."/>
            <person name="Ferrario C."/>
            <person name="Ossiprandi M.C."/>
            <person name="van Sinderen D."/>
            <person name="Ventura M."/>
        </authorList>
    </citation>
    <scope>NUCLEOTIDE SEQUENCE [LARGE SCALE GENOMIC DNA]</scope>
    <source>
        <strain evidence="2 3">70</strain>
    </source>
</reference>
<keyword evidence="1" id="KW-1133">Transmembrane helix</keyword>
<evidence type="ECO:0000313" key="3">
    <source>
        <dbReference type="Proteomes" id="UP000217986"/>
    </source>
</evidence>
<feature type="transmembrane region" description="Helical" evidence="1">
    <location>
        <begin position="128"/>
        <end position="145"/>
    </location>
</feature>
<dbReference type="Proteomes" id="UP000217986">
    <property type="component" value="Unassembled WGS sequence"/>
</dbReference>
<name>A0A2A2EG16_9BIFI</name>
<dbReference type="RefSeq" id="WP_133064650.1">
    <property type="nucleotide sequence ID" value="NZ_MVOG01000033.1"/>
</dbReference>
<gene>
    <name evidence="2" type="ORF">B1400_1528</name>
</gene>
<proteinExistence type="predicted"/>
<dbReference type="EMBL" id="MVOG01000033">
    <property type="protein sequence ID" value="PAU67845.1"/>
    <property type="molecule type" value="Genomic_DNA"/>
</dbReference>
<keyword evidence="1" id="KW-0812">Transmembrane</keyword>
<evidence type="ECO:0000313" key="2">
    <source>
        <dbReference type="EMBL" id="PAU67845.1"/>
    </source>
</evidence>